<gene>
    <name evidence="2" type="ORF">HDA32_003948</name>
</gene>
<evidence type="ECO:0000313" key="2">
    <source>
        <dbReference type="EMBL" id="NYE48828.1"/>
    </source>
</evidence>
<accession>A0A852TY14</accession>
<reference evidence="2 3" key="1">
    <citation type="submission" date="2020-07" db="EMBL/GenBank/DDBJ databases">
        <title>Sequencing the genomes of 1000 actinobacteria strains.</title>
        <authorList>
            <person name="Klenk H.-P."/>
        </authorList>
    </citation>
    <scope>NUCLEOTIDE SEQUENCE [LARGE SCALE GENOMIC DNA]</scope>
    <source>
        <strain evidence="2 3">CXB654</strain>
    </source>
</reference>
<organism evidence="2 3">
    <name type="scientific">Spinactinospora alkalitolerans</name>
    <dbReference type="NCBI Taxonomy" id="687207"/>
    <lineage>
        <taxon>Bacteria</taxon>
        <taxon>Bacillati</taxon>
        <taxon>Actinomycetota</taxon>
        <taxon>Actinomycetes</taxon>
        <taxon>Streptosporangiales</taxon>
        <taxon>Nocardiopsidaceae</taxon>
        <taxon>Spinactinospora</taxon>
    </lineage>
</organism>
<keyword evidence="3" id="KW-1185">Reference proteome</keyword>
<name>A0A852TY14_9ACTN</name>
<sequence length="136" mass="13396">MNLLVNVAVFGIAGAVMMGALIGLLLVFSERTIGVGVQILFGAMSAVILVALPAMAAAGTFDAGAGFGQAFLAAFCVVTVVYAANIALLPLVAQRAAARRGAGPTRLRLSPTTLAGGLVVCAVLGLIGAALGTVLS</sequence>
<feature type="transmembrane region" description="Helical" evidence="1">
    <location>
        <begin position="6"/>
        <end position="27"/>
    </location>
</feature>
<dbReference type="EMBL" id="JACCCC010000001">
    <property type="protein sequence ID" value="NYE48828.1"/>
    <property type="molecule type" value="Genomic_DNA"/>
</dbReference>
<dbReference type="Proteomes" id="UP000589036">
    <property type="component" value="Unassembled WGS sequence"/>
</dbReference>
<feature type="transmembrane region" description="Helical" evidence="1">
    <location>
        <begin position="70"/>
        <end position="93"/>
    </location>
</feature>
<proteinExistence type="predicted"/>
<keyword evidence="1" id="KW-1133">Transmembrane helix</keyword>
<comment type="caution">
    <text evidence="2">The sequence shown here is derived from an EMBL/GenBank/DDBJ whole genome shotgun (WGS) entry which is preliminary data.</text>
</comment>
<dbReference type="RefSeq" id="WP_312863247.1">
    <property type="nucleotide sequence ID" value="NZ_BAAAYY010000010.1"/>
</dbReference>
<feature type="transmembrane region" description="Helical" evidence="1">
    <location>
        <begin position="114"/>
        <end position="135"/>
    </location>
</feature>
<keyword evidence="1" id="KW-0472">Membrane</keyword>
<evidence type="ECO:0000256" key="1">
    <source>
        <dbReference type="SAM" id="Phobius"/>
    </source>
</evidence>
<evidence type="ECO:0000313" key="3">
    <source>
        <dbReference type="Proteomes" id="UP000589036"/>
    </source>
</evidence>
<keyword evidence="1" id="KW-0812">Transmembrane</keyword>
<feature type="transmembrane region" description="Helical" evidence="1">
    <location>
        <begin position="39"/>
        <end position="58"/>
    </location>
</feature>
<dbReference type="AlphaFoldDB" id="A0A852TY14"/>
<protein>
    <submittedName>
        <fullName evidence="2">Uncharacterized protein</fullName>
    </submittedName>
</protein>